<dbReference type="EMBL" id="CP072748">
    <property type="protein sequence ID" value="QTX10608.1"/>
    <property type="molecule type" value="Genomic_DNA"/>
</dbReference>
<reference evidence="1 3" key="1">
    <citation type="submission" date="2021-03" db="EMBL/GenBank/DDBJ databases">
        <title>Draft genome and methylome analysis of Thiotrix fructosivoruns ATCC 49748.</title>
        <authorList>
            <person name="Fomenkov A."/>
            <person name="Grabovich M.Y."/>
            <person name="Roberts R.J."/>
        </authorList>
    </citation>
    <scope>NUCLEOTIDE SEQUENCE [LARGE SCALE GENOMIC DNA]</scope>
    <source>
        <strain evidence="1 3">ATCC 49748</strain>
        <plasmid evidence="1">pTfr446</plasmid>
    </source>
</reference>
<geneLocation type="plasmid" evidence="1">
    <name>pTfr446</name>
</geneLocation>
<reference evidence="2" key="2">
    <citation type="submission" date="2021-04" db="EMBL/GenBank/DDBJ databases">
        <title>Complete Genome and methylome analysis of Thiothrix fructosivorans ATCC 49748.</title>
        <authorList>
            <person name="Fomenkov A."/>
            <person name="Sun L."/>
            <person name="Vincze T."/>
            <person name="Grabovich M.Y."/>
            <person name="Roberts R.J."/>
        </authorList>
    </citation>
    <scope>NUCLEOTIDE SEQUENCE</scope>
    <source>
        <strain evidence="2">ATCC 49748</strain>
    </source>
</reference>
<evidence type="ECO:0000313" key="1">
    <source>
        <dbReference type="EMBL" id="MBO0611733.1"/>
    </source>
</evidence>
<keyword evidence="1" id="KW-0614">Plasmid</keyword>
<sequence>MTHAITINVSDALYQQLYQAASLFQQPTEAIILDSLRHTLPPIFEDIPVGYQNDVFPLLAMNDQELLQESRRVFPSEHWQSYESLLEQKKLGQLLSDDEQALQALRREADVLTFRRSYAAVLLKRRGYRLTPPRGELQSA</sequence>
<protein>
    <submittedName>
        <fullName evidence="2">Uncharacterized protein</fullName>
    </submittedName>
</protein>
<name>A0A8B0SKM7_9GAMM</name>
<gene>
    <name evidence="2" type="ORF">J1836_018915</name>
    <name evidence="1" type="ORF">J1836_02150</name>
</gene>
<accession>A0A8B0SKM7</accession>
<evidence type="ECO:0000313" key="2">
    <source>
        <dbReference type="EMBL" id="QTX10608.1"/>
    </source>
</evidence>
<evidence type="ECO:0000313" key="3">
    <source>
        <dbReference type="Proteomes" id="UP000664466"/>
    </source>
</evidence>
<keyword evidence="3" id="KW-1185">Reference proteome</keyword>
<dbReference type="EMBL" id="JAFMPM010000005">
    <property type="protein sequence ID" value="MBO0611733.1"/>
    <property type="molecule type" value="Genomic_DNA"/>
</dbReference>
<organism evidence="2">
    <name type="scientific">Thiothrix fructosivorans</name>
    <dbReference type="NCBI Taxonomy" id="111770"/>
    <lineage>
        <taxon>Bacteria</taxon>
        <taxon>Pseudomonadati</taxon>
        <taxon>Pseudomonadota</taxon>
        <taxon>Gammaproteobacteria</taxon>
        <taxon>Thiotrichales</taxon>
        <taxon>Thiotrichaceae</taxon>
        <taxon>Thiothrix</taxon>
    </lineage>
</organism>
<dbReference type="RefSeq" id="WP_207249250.1">
    <property type="nucleotide sequence ID" value="NZ_JAFMPM010000005.1"/>
</dbReference>
<proteinExistence type="predicted"/>
<dbReference type="Proteomes" id="UP000664466">
    <property type="component" value="Unassembled WGS sequence"/>
</dbReference>
<dbReference type="AlphaFoldDB" id="A0A8B0SKM7"/>